<dbReference type="Proteomes" id="UP000814140">
    <property type="component" value="Unassembled WGS sequence"/>
</dbReference>
<name>A0ACB8SLV6_9AGAM</name>
<dbReference type="EMBL" id="MU277247">
    <property type="protein sequence ID" value="KAI0057410.1"/>
    <property type="molecule type" value="Genomic_DNA"/>
</dbReference>
<reference evidence="1" key="2">
    <citation type="journal article" date="2022" name="New Phytol.">
        <title>Evolutionary transition to the ectomycorrhizal habit in the genomes of a hyperdiverse lineage of mushroom-forming fungi.</title>
        <authorList>
            <person name="Looney B."/>
            <person name="Miyauchi S."/>
            <person name="Morin E."/>
            <person name="Drula E."/>
            <person name="Courty P.E."/>
            <person name="Kohler A."/>
            <person name="Kuo A."/>
            <person name="LaButti K."/>
            <person name="Pangilinan J."/>
            <person name="Lipzen A."/>
            <person name="Riley R."/>
            <person name="Andreopoulos W."/>
            <person name="He G."/>
            <person name="Johnson J."/>
            <person name="Nolan M."/>
            <person name="Tritt A."/>
            <person name="Barry K.W."/>
            <person name="Grigoriev I.V."/>
            <person name="Nagy L.G."/>
            <person name="Hibbett D."/>
            <person name="Henrissat B."/>
            <person name="Matheny P.B."/>
            <person name="Labbe J."/>
            <person name="Martin F.M."/>
        </authorList>
    </citation>
    <scope>NUCLEOTIDE SEQUENCE</scope>
    <source>
        <strain evidence="1">HHB10654</strain>
    </source>
</reference>
<gene>
    <name evidence="1" type="ORF">BV25DRAFT_1812353</name>
</gene>
<keyword evidence="2" id="KW-1185">Reference proteome</keyword>
<organism evidence="1 2">
    <name type="scientific">Artomyces pyxidatus</name>
    <dbReference type="NCBI Taxonomy" id="48021"/>
    <lineage>
        <taxon>Eukaryota</taxon>
        <taxon>Fungi</taxon>
        <taxon>Dikarya</taxon>
        <taxon>Basidiomycota</taxon>
        <taxon>Agaricomycotina</taxon>
        <taxon>Agaricomycetes</taxon>
        <taxon>Russulales</taxon>
        <taxon>Auriscalpiaceae</taxon>
        <taxon>Artomyces</taxon>
    </lineage>
</organism>
<proteinExistence type="predicted"/>
<sequence>MANYLPMLLVSVTTNAIPDDTSVSTQPRGQVDYLSHEWREEDVWRSWRNMTRQKNEIANGMRLENASWRTWWKQRNKLKTVSPETLNWCVLKDSDVTWLYGPLHTAVDWSPPPKPKADPTSVDKDHSPHDRLGLNTDRRHQQHPPSKPILKHRSISDLLTSALPSFSPTDDEGDEAALGQDDEQDDDEYSAPSRPMLLHTKSDTNITRWARNHPFRKDSPPRIIAQSPTSAAAVSPESVMAPALGERSGSSDSARDTTGSSQDLSNCPAGGGGKKKHISFNTFVEQCIAIDSPQKQKRGSLPPELQGVYDEGYDEGSVSMSITPLGLH</sequence>
<evidence type="ECO:0000313" key="1">
    <source>
        <dbReference type="EMBL" id="KAI0057410.1"/>
    </source>
</evidence>
<reference evidence="1" key="1">
    <citation type="submission" date="2021-03" db="EMBL/GenBank/DDBJ databases">
        <authorList>
            <consortium name="DOE Joint Genome Institute"/>
            <person name="Ahrendt S."/>
            <person name="Looney B.P."/>
            <person name="Miyauchi S."/>
            <person name="Morin E."/>
            <person name="Drula E."/>
            <person name="Courty P.E."/>
            <person name="Chicoki N."/>
            <person name="Fauchery L."/>
            <person name="Kohler A."/>
            <person name="Kuo A."/>
            <person name="Labutti K."/>
            <person name="Pangilinan J."/>
            <person name="Lipzen A."/>
            <person name="Riley R."/>
            <person name="Andreopoulos W."/>
            <person name="He G."/>
            <person name="Johnson J."/>
            <person name="Barry K.W."/>
            <person name="Grigoriev I.V."/>
            <person name="Nagy L."/>
            <person name="Hibbett D."/>
            <person name="Henrissat B."/>
            <person name="Matheny P.B."/>
            <person name="Labbe J."/>
            <person name="Martin F."/>
        </authorList>
    </citation>
    <scope>NUCLEOTIDE SEQUENCE</scope>
    <source>
        <strain evidence="1">HHB10654</strain>
    </source>
</reference>
<evidence type="ECO:0000313" key="2">
    <source>
        <dbReference type="Proteomes" id="UP000814140"/>
    </source>
</evidence>
<accession>A0ACB8SLV6</accession>
<comment type="caution">
    <text evidence="1">The sequence shown here is derived from an EMBL/GenBank/DDBJ whole genome shotgun (WGS) entry which is preliminary data.</text>
</comment>
<protein>
    <submittedName>
        <fullName evidence="1">Uncharacterized protein</fullName>
    </submittedName>
</protein>